<dbReference type="KEGG" id="bva:BVAF_306"/>
<comment type="subcellular location">
    <subcellularLocation>
        <location evidence="10">Cell inner membrane</location>
        <topology evidence="10">Peripheral membrane protein</topology>
        <orientation evidence="10">Cytoplasmic side</orientation>
    </subcellularLocation>
</comment>
<name>E8Q6V7_BLOVB</name>
<keyword evidence="6 10" id="KW-0378">Hydrolase</keyword>
<keyword evidence="13" id="KW-1185">Reference proteome</keyword>
<evidence type="ECO:0000256" key="8">
    <source>
        <dbReference type="ARBA" id="ARBA00023136"/>
    </source>
</evidence>
<dbReference type="HOGENOM" id="CLU_074586_0_0_6"/>
<gene>
    <name evidence="10 12" type="primary">lpxH</name>
    <name evidence="12" type="synonym">ybbF</name>
    <name evidence="12" type="ordered locus">BVAF_306</name>
</gene>
<evidence type="ECO:0000259" key="11">
    <source>
        <dbReference type="Pfam" id="PF00149"/>
    </source>
</evidence>
<evidence type="ECO:0000256" key="3">
    <source>
        <dbReference type="ARBA" id="ARBA00022519"/>
    </source>
</evidence>
<evidence type="ECO:0000256" key="4">
    <source>
        <dbReference type="ARBA" id="ARBA00022556"/>
    </source>
</evidence>
<dbReference type="EMBL" id="CP002189">
    <property type="protein sequence ID" value="ADV33704.1"/>
    <property type="molecule type" value="Genomic_DNA"/>
</dbReference>
<dbReference type="CDD" id="cd07398">
    <property type="entry name" value="MPP_YbbF-LpxH"/>
    <property type="match status" value="1"/>
</dbReference>
<feature type="binding site" evidence="10">
    <location>
        <begin position="79"/>
        <end position="80"/>
    </location>
    <ligand>
        <name>substrate</name>
    </ligand>
</feature>
<dbReference type="NCBIfam" id="TIGR01854">
    <property type="entry name" value="lipid_A_lpxH"/>
    <property type="match status" value="1"/>
</dbReference>
<dbReference type="Gene3D" id="3.60.21.10">
    <property type="match status" value="1"/>
</dbReference>
<evidence type="ECO:0000256" key="10">
    <source>
        <dbReference type="HAMAP-Rule" id="MF_00575"/>
    </source>
</evidence>
<evidence type="ECO:0000256" key="2">
    <source>
        <dbReference type="ARBA" id="ARBA00022516"/>
    </source>
</evidence>
<dbReference type="PANTHER" id="PTHR34990:SF1">
    <property type="entry name" value="UDP-2,3-DIACYLGLUCOSAMINE HYDROLASE"/>
    <property type="match status" value="1"/>
</dbReference>
<dbReference type="GO" id="GO:0019897">
    <property type="term" value="C:extrinsic component of plasma membrane"/>
    <property type="evidence" value="ECO:0007669"/>
    <property type="project" value="UniProtKB-UniRule"/>
</dbReference>
<reference evidence="12 13" key="1">
    <citation type="journal article" date="2010" name="BMC Genomics">
        <title>Unprecedented loss of ammonia assimilation capability in a urease-encoding bacterial mutualist.</title>
        <authorList>
            <person name="Williams L.E."/>
            <person name="Wernegreen J.J."/>
        </authorList>
    </citation>
    <scope>NUCLEOTIDE SEQUENCE [LARGE SCALE GENOMIC DNA]</scope>
    <source>
        <strain evidence="12 13">BVAF</strain>
    </source>
</reference>
<keyword evidence="8 10" id="KW-0472">Membrane</keyword>
<comment type="function">
    <text evidence="10">Hydrolyzes the pyrophosphate bond of UDP-2,3-diacylglucosamine to yield 2,3-diacylglucosamine 1-phosphate (lipid X) and UMP by catalyzing the attack of water at the alpha-P atom. Involved in the biosynthesis of lipid A, a phosphorylated glycolipid that anchors the lipopolysaccharide to the outer membrane of the cell.</text>
</comment>
<keyword evidence="4 10" id="KW-0441">Lipid A biosynthesis</keyword>
<feature type="binding site" evidence="10">
    <location>
        <position position="41"/>
    </location>
    <ligand>
        <name>Mn(2+)</name>
        <dbReference type="ChEBI" id="CHEBI:29035"/>
        <label>1</label>
    </ligand>
</feature>
<feature type="binding site" evidence="10">
    <location>
        <position position="123"/>
    </location>
    <ligand>
        <name>substrate</name>
    </ligand>
</feature>
<comment type="cofactor">
    <cofactor evidence="10">
        <name>Mn(2+)</name>
        <dbReference type="ChEBI" id="CHEBI:29035"/>
    </cofactor>
    <text evidence="10">Binds 2 Mn(2+) ions per subunit in a binuclear metal center.</text>
</comment>
<evidence type="ECO:0000256" key="9">
    <source>
        <dbReference type="ARBA" id="ARBA00023211"/>
    </source>
</evidence>
<dbReference type="GO" id="GO:0005737">
    <property type="term" value="C:cytoplasm"/>
    <property type="evidence" value="ECO:0007669"/>
    <property type="project" value="InterPro"/>
</dbReference>
<feature type="binding site" evidence="10">
    <location>
        <position position="165"/>
    </location>
    <ligand>
        <name>substrate</name>
    </ligand>
</feature>
<feature type="binding site" evidence="10">
    <location>
        <position position="41"/>
    </location>
    <ligand>
        <name>Mn(2+)</name>
        <dbReference type="ChEBI" id="CHEBI:29035"/>
        <label>2</label>
    </ligand>
</feature>
<feature type="domain" description="Calcineurin-like phosphoesterase" evidence="11">
    <location>
        <begin position="1"/>
        <end position="200"/>
    </location>
</feature>
<evidence type="ECO:0000256" key="7">
    <source>
        <dbReference type="ARBA" id="ARBA00023098"/>
    </source>
</evidence>
<feature type="binding site" evidence="10">
    <location>
        <position position="198"/>
    </location>
    <ligand>
        <name>Mn(2+)</name>
        <dbReference type="ChEBI" id="CHEBI:29035"/>
        <label>1</label>
    </ligand>
</feature>
<feature type="binding site" evidence="10">
    <location>
        <position position="115"/>
    </location>
    <ligand>
        <name>Mn(2+)</name>
        <dbReference type="ChEBI" id="CHEBI:29035"/>
        <label>2</label>
    </ligand>
</feature>
<keyword evidence="2 10" id="KW-0444">Lipid biosynthesis</keyword>
<dbReference type="GO" id="GO:0030145">
    <property type="term" value="F:manganese ion binding"/>
    <property type="evidence" value="ECO:0007669"/>
    <property type="project" value="UniProtKB-UniRule"/>
</dbReference>
<feature type="binding site" evidence="10">
    <location>
        <position position="10"/>
    </location>
    <ligand>
        <name>Mn(2+)</name>
        <dbReference type="ChEBI" id="CHEBI:29035"/>
        <label>1</label>
    </ligand>
</feature>
<dbReference type="RefSeq" id="WP_013516629.1">
    <property type="nucleotide sequence ID" value="NC_014909.2"/>
</dbReference>
<dbReference type="GO" id="GO:0008758">
    <property type="term" value="F:UDP-2,3-diacylglucosamine hydrolase activity"/>
    <property type="evidence" value="ECO:0007669"/>
    <property type="project" value="UniProtKB-UniRule"/>
</dbReference>
<dbReference type="PANTHER" id="PTHR34990">
    <property type="entry name" value="UDP-2,3-DIACYLGLUCOSAMINE HYDROLASE-RELATED"/>
    <property type="match status" value="1"/>
</dbReference>
<dbReference type="GO" id="GO:0009245">
    <property type="term" value="P:lipid A biosynthetic process"/>
    <property type="evidence" value="ECO:0007669"/>
    <property type="project" value="UniProtKB-UniRule"/>
</dbReference>
<evidence type="ECO:0000256" key="5">
    <source>
        <dbReference type="ARBA" id="ARBA00022723"/>
    </source>
</evidence>
<keyword evidence="7 10" id="KW-0443">Lipid metabolism</keyword>
<dbReference type="InterPro" id="IPR029052">
    <property type="entry name" value="Metallo-depent_PP-like"/>
</dbReference>
<dbReference type="EC" id="3.6.1.54" evidence="10"/>
<keyword evidence="1 10" id="KW-1003">Cell membrane</keyword>
<comment type="pathway">
    <text evidence="10">Glycolipid biosynthesis; lipid IV(A) biosynthesis; lipid IV(A) from (3R)-3-hydroxytetradecanoyl-[acyl-carrier-protein] and UDP-N-acetyl-alpha-D-glucosamine: step 4/6.</text>
</comment>
<keyword evidence="3 10" id="KW-0997">Cell inner membrane</keyword>
<dbReference type="InterPro" id="IPR043461">
    <property type="entry name" value="LpxH-like"/>
</dbReference>
<feature type="binding site" evidence="10">
    <location>
        <position position="79"/>
    </location>
    <ligand>
        <name>Mn(2+)</name>
        <dbReference type="ChEBI" id="CHEBI:29035"/>
        <label>2</label>
    </ligand>
</feature>
<keyword evidence="9 10" id="KW-0464">Manganese</keyword>
<dbReference type="HAMAP" id="MF_00575">
    <property type="entry name" value="LpxH"/>
    <property type="match status" value="1"/>
</dbReference>
<comment type="similarity">
    <text evidence="10">Belongs to the LpxH family.</text>
</comment>
<feature type="binding site" evidence="10">
    <location>
        <position position="196"/>
    </location>
    <ligand>
        <name>Mn(2+)</name>
        <dbReference type="ChEBI" id="CHEBI:29035"/>
        <label>2</label>
    </ligand>
</feature>
<dbReference type="STRING" id="859654.BVAF_306"/>
<organism evidence="12 13">
    <name type="scientific">Blochmanniella vafra (strain BVAF)</name>
    <dbReference type="NCBI Taxonomy" id="859654"/>
    <lineage>
        <taxon>Bacteria</taxon>
        <taxon>Pseudomonadati</taxon>
        <taxon>Pseudomonadota</taxon>
        <taxon>Gammaproteobacteria</taxon>
        <taxon>Enterobacterales</taxon>
        <taxon>Enterobacteriaceae</taxon>
        <taxon>ant endosymbionts</taxon>
        <taxon>Candidatus Blochmanniella</taxon>
    </lineage>
</organism>
<dbReference type="OrthoDB" id="9783283at2"/>
<evidence type="ECO:0000313" key="13">
    <source>
        <dbReference type="Proteomes" id="UP000007464"/>
    </source>
</evidence>
<evidence type="ECO:0000256" key="1">
    <source>
        <dbReference type="ARBA" id="ARBA00022475"/>
    </source>
</evidence>
<evidence type="ECO:0000256" key="6">
    <source>
        <dbReference type="ARBA" id="ARBA00022801"/>
    </source>
</evidence>
<accession>E8Q6V7</accession>
<protein>
    <recommendedName>
        <fullName evidence="10">UDP-2,3-diacylglucosamine hydrolase</fullName>
        <ecNumber evidence="10">3.6.1.54</ecNumber>
    </recommendedName>
    <alternativeName>
        <fullName evidence="10">UDP-2,3-diacylglucosamine diphosphatase</fullName>
    </alternativeName>
</protein>
<feature type="binding site" evidence="10">
    <location>
        <position position="168"/>
    </location>
    <ligand>
        <name>substrate</name>
    </ligand>
</feature>
<dbReference type="NCBIfam" id="NF003743">
    <property type="entry name" value="PRK05340.1"/>
    <property type="match status" value="1"/>
</dbReference>
<dbReference type="Pfam" id="PF00149">
    <property type="entry name" value="Metallophos"/>
    <property type="match status" value="1"/>
</dbReference>
<dbReference type="Proteomes" id="UP000007464">
    <property type="component" value="Chromosome"/>
</dbReference>
<dbReference type="InterPro" id="IPR004843">
    <property type="entry name" value="Calcineurin-like_PHP"/>
</dbReference>
<comment type="catalytic activity">
    <reaction evidence="10">
        <text>UDP-2-N,3-O-bis[(3R)-3-hydroxytetradecanoyl]-alpha-D-glucosamine + H2O = 2-N,3-O-bis[(3R)-3-hydroxytetradecanoyl]-alpha-D-glucosaminyl 1-phosphate + UMP + 2 H(+)</text>
        <dbReference type="Rhea" id="RHEA:25213"/>
        <dbReference type="ChEBI" id="CHEBI:15377"/>
        <dbReference type="ChEBI" id="CHEBI:15378"/>
        <dbReference type="ChEBI" id="CHEBI:57865"/>
        <dbReference type="ChEBI" id="CHEBI:57957"/>
        <dbReference type="ChEBI" id="CHEBI:78847"/>
        <dbReference type="EC" id="3.6.1.54"/>
    </reaction>
</comment>
<feature type="binding site" evidence="10">
    <location>
        <position position="8"/>
    </location>
    <ligand>
        <name>Mn(2+)</name>
        <dbReference type="ChEBI" id="CHEBI:29035"/>
        <label>1</label>
    </ligand>
</feature>
<proteinExistence type="inferred from homology"/>
<dbReference type="AlphaFoldDB" id="E8Q6V7"/>
<evidence type="ECO:0000313" key="12">
    <source>
        <dbReference type="EMBL" id="ADV33704.1"/>
    </source>
</evidence>
<feature type="binding site" evidence="10">
    <location>
        <position position="196"/>
    </location>
    <ligand>
        <name>substrate</name>
    </ligand>
</feature>
<dbReference type="UniPathway" id="UPA00359">
    <property type="reaction ID" value="UER00480"/>
</dbReference>
<comment type="caution">
    <text evidence="10">Lacks conserved residue(s) required for the propagation of feature annotation.</text>
</comment>
<sequence length="249" mass="28840">MSILFISDVHLHNNKPKIIKGFLNFLRIQATQAKALYILGDLFEIWLGDDNDNSMCINIAKGLKSLNKKKIPCYFIRGNRDFLLGEKYANACGMILLPDNPVLKLPSGKNIVILHGDTLCIYDKPYQRLRVFLRCRIIQKLFLSLPLSVRFCIYNFMNSYVTRYNQSKSKNKLNISTKKAIDILMKNQSQIMIHGHTHQPAIHNIYFYKEKKILLKRIVLGCWNRCGSVVRLDDKNDNIALVNFPLDYS</sequence>
<dbReference type="SUPFAM" id="SSF56300">
    <property type="entry name" value="Metallo-dependent phosphatases"/>
    <property type="match status" value="1"/>
</dbReference>
<keyword evidence="5 10" id="KW-0479">Metal-binding</keyword>
<dbReference type="InterPro" id="IPR010138">
    <property type="entry name" value="UDP-diacylglucosamine_Hdrlase"/>
</dbReference>